<dbReference type="AlphaFoldDB" id="A0A0B7AJ17"/>
<evidence type="ECO:0000313" key="1">
    <source>
        <dbReference type="EMBL" id="CEK80964.1"/>
    </source>
</evidence>
<reference evidence="1" key="1">
    <citation type="submission" date="2014-12" db="EMBL/GenBank/DDBJ databases">
        <title>Insight into the proteome of Arion vulgaris.</title>
        <authorList>
            <person name="Aradska J."/>
            <person name="Bulat T."/>
            <person name="Smidak R."/>
            <person name="Sarate P."/>
            <person name="Gangsoo J."/>
            <person name="Sialana F."/>
            <person name="Bilban M."/>
            <person name="Lubec G."/>
        </authorList>
    </citation>
    <scope>NUCLEOTIDE SEQUENCE</scope>
    <source>
        <tissue evidence="1">Skin</tissue>
    </source>
</reference>
<gene>
    <name evidence="1" type="primary">ORF123637</name>
</gene>
<dbReference type="EMBL" id="HACG01034099">
    <property type="protein sequence ID" value="CEK80964.1"/>
    <property type="molecule type" value="Transcribed_RNA"/>
</dbReference>
<organism evidence="1">
    <name type="scientific">Arion vulgaris</name>
    <dbReference type="NCBI Taxonomy" id="1028688"/>
    <lineage>
        <taxon>Eukaryota</taxon>
        <taxon>Metazoa</taxon>
        <taxon>Spiralia</taxon>
        <taxon>Lophotrochozoa</taxon>
        <taxon>Mollusca</taxon>
        <taxon>Gastropoda</taxon>
        <taxon>Heterobranchia</taxon>
        <taxon>Euthyneura</taxon>
        <taxon>Panpulmonata</taxon>
        <taxon>Eupulmonata</taxon>
        <taxon>Stylommatophora</taxon>
        <taxon>Helicina</taxon>
        <taxon>Arionoidea</taxon>
        <taxon>Arionidae</taxon>
        <taxon>Arion</taxon>
    </lineage>
</organism>
<sequence>MVISDINAAATMDYHQIYECNSSLCLDMTACKTDGRSRYKTKQTIWLAPPIYILTHLTNLNVLHS</sequence>
<protein>
    <submittedName>
        <fullName evidence="1">Uncharacterized protein</fullName>
    </submittedName>
</protein>
<proteinExistence type="predicted"/>
<accession>A0A0B7AJ17</accession>
<name>A0A0B7AJ17_9EUPU</name>